<feature type="transmembrane region" description="Helical" evidence="1">
    <location>
        <begin position="63"/>
        <end position="80"/>
    </location>
</feature>
<evidence type="ECO:0000313" key="3">
    <source>
        <dbReference type="Proteomes" id="UP000285517"/>
    </source>
</evidence>
<dbReference type="KEGG" id="aev:EI546_11890"/>
<keyword evidence="1" id="KW-0812">Transmembrane</keyword>
<dbReference type="Proteomes" id="UP000285517">
    <property type="component" value="Chromosome"/>
</dbReference>
<proteinExistence type="predicted"/>
<evidence type="ECO:0008006" key="4">
    <source>
        <dbReference type="Google" id="ProtNLM"/>
    </source>
</evidence>
<keyword evidence="1" id="KW-1133">Transmembrane helix</keyword>
<accession>A0A410G517</accession>
<protein>
    <recommendedName>
        <fullName evidence="4">PH domain-containing protein</fullName>
    </recommendedName>
</protein>
<name>A0A410G517_9FLAO</name>
<dbReference type="OrthoDB" id="9840523at2"/>
<dbReference type="RefSeq" id="WP_128250741.1">
    <property type="nucleotide sequence ID" value="NZ_CP034951.1"/>
</dbReference>
<dbReference type="EMBL" id="CP034951">
    <property type="protein sequence ID" value="QAA82374.1"/>
    <property type="molecule type" value="Genomic_DNA"/>
</dbReference>
<evidence type="ECO:0000313" key="2">
    <source>
        <dbReference type="EMBL" id="QAA82374.1"/>
    </source>
</evidence>
<feature type="transmembrane region" description="Helical" evidence="1">
    <location>
        <begin position="33"/>
        <end position="51"/>
    </location>
</feature>
<keyword evidence="1" id="KW-0472">Membrane</keyword>
<reference evidence="2 3" key="1">
    <citation type="submission" date="2019-01" db="EMBL/GenBank/DDBJ databases">
        <title>Complete genome sequencing of Aequorivita sp. H23M31.</title>
        <authorList>
            <person name="Bae J.-W."/>
        </authorList>
    </citation>
    <scope>NUCLEOTIDE SEQUENCE [LARGE SCALE GENOMIC DNA]</scope>
    <source>
        <strain evidence="2 3">H23M31</strain>
    </source>
</reference>
<dbReference type="AlphaFoldDB" id="A0A410G517"/>
<sequence>MKNIKLKSFANGDINLKENSVEINDNSSRMNKTLFIIYPFLFLIFGIYQIYSGIVSEREIQMILRIISGILLISLPAMLYHSNFVRTNKKEIELTEIKNVKMKKLFGGILVDFKLKDNSTRRVYNIKNISDWNMIKNYMAERNIVCLN</sequence>
<keyword evidence="3" id="KW-1185">Reference proteome</keyword>
<organism evidence="2 3">
    <name type="scientific">Aequorivita ciconiae</name>
    <dbReference type="NCBI Taxonomy" id="2494375"/>
    <lineage>
        <taxon>Bacteria</taxon>
        <taxon>Pseudomonadati</taxon>
        <taxon>Bacteroidota</taxon>
        <taxon>Flavobacteriia</taxon>
        <taxon>Flavobacteriales</taxon>
        <taxon>Flavobacteriaceae</taxon>
        <taxon>Aequorivita</taxon>
    </lineage>
</organism>
<gene>
    <name evidence="2" type="ORF">EI546_11890</name>
</gene>
<evidence type="ECO:0000256" key="1">
    <source>
        <dbReference type="SAM" id="Phobius"/>
    </source>
</evidence>